<comment type="catalytic activity">
    <reaction evidence="1">
        <text>S-ubiquitinyl-[E2 ubiquitin-conjugating enzyme]-L-cysteine + [acceptor protein]-L-lysine = [E2 ubiquitin-conjugating enzyme]-L-cysteine + N(6)-ubiquitinyl-[acceptor protein]-L-lysine.</text>
        <dbReference type="EC" id="2.3.2.26"/>
    </reaction>
</comment>
<evidence type="ECO:0000256" key="1">
    <source>
        <dbReference type="ARBA" id="ARBA00000885"/>
    </source>
</evidence>
<dbReference type="PROSITE" id="PS50237">
    <property type="entry name" value="HECT"/>
    <property type="match status" value="1"/>
</dbReference>
<name>A0A0N5AXS7_9BILA</name>
<dbReference type="Gene3D" id="3.30.2160.10">
    <property type="entry name" value="Hect, E3 ligase catalytic domain"/>
    <property type="match status" value="1"/>
</dbReference>
<evidence type="ECO:0000259" key="6">
    <source>
        <dbReference type="PROSITE" id="PS50237"/>
    </source>
</evidence>
<feature type="active site" description="Glycyl thioester intermediate" evidence="5">
    <location>
        <position position="939"/>
    </location>
</feature>
<dbReference type="InterPro" id="IPR044611">
    <property type="entry name" value="E3A/B/C-like"/>
</dbReference>
<dbReference type="SUPFAM" id="SSF56204">
    <property type="entry name" value="Hect, E3 ligase catalytic domain"/>
    <property type="match status" value="1"/>
</dbReference>
<dbReference type="CDD" id="cd00078">
    <property type="entry name" value="HECTc"/>
    <property type="match status" value="1"/>
</dbReference>
<dbReference type="GO" id="GO:0000209">
    <property type="term" value="P:protein polyubiquitination"/>
    <property type="evidence" value="ECO:0007669"/>
    <property type="project" value="InterPro"/>
</dbReference>
<dbReference type="EC" id="2.3.2.26" evidence="2"/>
<dbReference type="PANTHER" id="PTHR45700">
    <property type="entry name" value="UBIQUITIN-PROTEIN LIGASE E3C"/>
    <property type="match status" value="1"/>
</dbReference>
<evidence type="ECO:0000256" key="2">
    <source>
        <dbReference type="ARBA" id="ARBA00012485"/>
    </source>
</evidence>
<dbReference type="Pfam" id="PF00632">
    <property type="entry name" value="HECT"/>
    <property type="match status" value="1"/>
</dbReference>
<evidence type="ECO:0000256" key="4">
    <source>
        <dbReference type="ARBA" id="ARBA00022786"/>
    </source>
</evidence>
<evidence type="ECO:0000313" key="8">
    <source>
        <dbReference type="WBParaSite" id="SMUV_0000975801-mRNA-1"/>
    </source>
</evidence>
<keyword evidence="3" id="KW-0808">Transferase</keyword>
<reference evidence="8" key="1">
    <citation type="submission" date="2017-02" db="UniProtKB">
        <authorList>
            <consortium name="WormBaseParasite"/>
        </authorList>
    </citation>
    <scope>IDENTIFICATION</scope>
</reference>
<keyword evidence="7" id="KW-1185">Reference proteome</keyword>
<dbReference type="Gene3D" id="3.30.2410.10">
    <property type="entry name" value="Hect, E3 ligase catalytic domain"/>
    <property type="match status" value="1"/>
</dbReference>
<dbReference type="SMART" id="SM00119">
    <property type="entry name" value="HECTc"/>
    <property type="match status" value="1"/>
</dbReference>
<dbReference type="GO" id="GO:0006511">
    <property type="term" value="P:ubiquitin-dependent protein catabolic process"/>
    <property type="evidence" value="ECO:0007669"/>
    <property type="project" value="TreeGrafter"/>
</dbReference>
<dbReference type="GO" id="GO:0061630">
    <property type="term" value="F:ubiquitin protein ligase activity"/>
    <property type="evidence" value="ECO:0007669"/>
    <property type="project" value="UniProtKB-EC"/>
</dbReference>
<dbReference type="WBParaSite" id="SMUV_0000975801-mRNA-1">
    <property type="protein sequence ID" value="SMUV_0000975801-mRNA-1"/>
    <property type="gene ID" value="SMUV_0000975801"/>
</dbReference>
<sequence length="971" mass="111782">MANNIYLYDFNGSIRKNKKQEAIFKDLAQKDEFLKRVLNERTERQLMLKSGFFLAVIRIDFLKMNNSKNAAAVKIQAAFRSYNVRQKLFTFLRSNFDSVGRSTRLEVLEHQISRLHFFFNKTQDRDRTIALCSDVIACPAYKSLNWRRRRQLISCALSVLPRVPPDINYIPLLRYLECSVDNAYFNSEASCTLYYNAILSLFSNQFSLPKPISLVSLLPPRANSILQFLELPLKCTDTNSSIKVILMFPEYSIPRKPFIIAIIAKKLGNADKESLTDAFGRFVKSILELRSEEHEYCNASSSERRFSVALENESIGSFEYFINYISTTLAGVVLRTVVVDAALDSDMSCSLLVPIIDFLLAYNDYFNNLSTYRNLVTRLWRYILQMKDHSVNRPERSLLTVFENIGGIKFGLFTCLLSYGKNEYISPDEEVILISALSLFSNFFTKLLETTDDDDFVNGGQHSSSFPFNISEVSTIASHFRYQVANLTRMLYERDCRLHFMPLDYWSSHNRHLVIMSCIEKKQHRSHGRFGFVRFLIRRRNVDYDEELQSDREASEGDDDDIPLEKESRNLLIVLSIPFVLRFLQRAEIFTELIAKDKERPGHDFYPREAYYVTVHRGSIYEDAFTALSPVKAPDLRNVLRIQMVSRSGINEAGIDGGGIFREFMSELLQQIADPAKGFFTATGDQMLYPNPLAMSLYPDFHDHFYFIGRIIAKLIYEGLLADLKFADFFILQWFNSSDIRVLDLEYMKSYDPLVYENLKYLKHCSAHEVDALELDFSVLTESLGVAEKINLKKDGDLIRVTAENRAEYIALYVHYFLSKRISPMLNALRAGFRSVINLEWLSMFSPLEISMLIGGADAEIDFTELKKFTTIHNIHDEQYIELFWSALNTFSSSEKRKFLKFVTGCPRPPLMGFEALNPPMGVQLLHQEVDRLPTAGTCMNLLKLPVYPDYETLKAKLCVAIDAEAGFDLS</sequence>
<proteinExistence type="predicted"/>
<evidence type="ECO:0000256" key="5">
    <source>
        <dbReference type="PROSITE-ProRule" id="PRU00104"/>
    </source>
</evidence>
<dbReference type="InterPro" id="IPR035983">
    <property type="entry name" value="Hect_E3_ubiquitin_ligase"/>
</dbReference>
<accession>A0A0N5AXS7</accession>
<feature type="domain" description="HECT" evidence="6">
    <location>
        <begin position="632"/>
        <end position="971"/>
    </location>
</feature>
<dbReference type="InterPro" id="IPR000569">
    <property type="entry name" value="HECT_dom"/>
</dbReference>
<protein>
    <recommendedName>
        <fullName evidence="2">HECT-type E3 ubiquitin transferase</fullName>
        <ecNumber evidence="2">2.3.2.26</ecNumber>
    </recommendedName>
</protein>
<dbReference type="Proteomes" id="UP000046393">
    <property type="component" value="Unplaced"/>
</dbReference>
<dbReference type="PROSITE" id="PS50096">
    <property type="entry name" value="IQ"/>
    <property type="match status" value="1"/>
</dbReference>
<evidence type="ECO:0000313" key="7">
    <source>
        <dbReference type="Proteomes" id="UP000046393"/>
    </source>
</evidence>
<dbReference type="AlphaFoldDB" id="A0A0N5AXS7"/>
<evidence type="ECO:0000256" key="3">
    <source>
        <dbReference type="ARBA" id="ARBA00022679"/>
    </source>
</evidence>
<dbReference type="STRING" id="451379.A0A0N5AXS7"/>
<dbReference type="CDD" id="cd23767">
    <property type="entry name" value="IQCD"/>
    <property type="match status" value="1"/>
</dbReference>
<dbReference type="Gene3D" id="3.90.1750.10">
    <property type="entry name" value="Hect, E3 ligase catalytic domains"/>
    <property type="match status" value="1"/>
</dbReference>
<dbReference type="PANTHER" id="PTHR45700:SF2">
    <property type="entry name" value="UBIQUITIN-PROTEIN LIGASE E3C"/>
    <property type="match status" value="1"/>
</dbReference>
<keyword evidence="4 5" id="KW-0833">Ubl conjugation pathway</keyword>
<organism evidence="7 8">
    <name type="scientific">Syphacia muris</name>
    <dbReference type="NCBI Taxonomy" id="451379"/>
    <lineage>
        <taxon>Eukaryota</taxon>
        <taxon>Metazoa</taxon>
        <taxon>Ecdysozoa</taxon>
        <taxon>Nematoda</taxon>
        <taxon>Chromadorea</taxon>
        <taxon>Rhabditida</taxon>
        <taxon>Spirurina</taxon>
        <taxon>Oxyuridomorpha</taxon>
        <taxon>Oxyuroidea</taxon>
        <taxon>Oxyuridae</taxon>
        <taxon>Syphacia</taxon>
    </lineage>
</organism>